<dbReference type="AlphaFoldDB" id="A0A6A4MPG5"/>
<dbReference type="GO" id="GO:0005516">
    <property type="term" value="F:calmodulin binding"/>
    <property type="evidence" value="ECO:0007669"/>
    <property type="project" value="InterPro"/>
</dbReference>
<dbReference type="Proteomes" id="UP000428333">
    <property type="component" value="Linkage Group LG01"/>
</dbReference>
<dbReference type="GO" id="GO:0005634">
    <property type="term" value="C:nucleus"/>
    <property type="evidence" value="ECO:0007669"/>
    <property type="project" value="UniProtKB-SubCell"/>
</dbReference>
<keyword evidence="3" id="KW-1185">Reference proteome</keyword>
<dbReference type="PANTHER" id="PTHR31713">
    <property type="entry name" value="OS02G0177800 PROTEIN"/>
    <property type="match status" value="1"/>
</dbReference>
<dbReference type="GO" id="GO:0003700">
    <property type="term" value="F:DNA-binding transcription factor activity"/>
    <property type="evidence" value="ECO:0007669"/>
    <property type="project" value="TreeGrafter"/>
</dbReference>
<dbReference type="InterPro" id="IPR012416">
    <property type="entry name" value="CBP60"/>
</dbReference>
<protein>
    <recommendedName>
        <fullName evidence="1">Calmodulin binding protein central domain-containing protein</fullName>
    </recommendedName>
</protein>
<proteinExistence type="predicted"/>
<sequence length="166" mass="18796">MLEDEVWRLEKIGKDGAFHKKLTSMGINTVQDFLKLSVVDPSELRKAYIENLVREAYAHWNSLEEVDGLLLNETPLLLTQGNVVEQYPNHHQQSMATSYDQQHLSITDGSMEVASAATNRNMECNDHWLVNSTLFSSPIEAGVHCNFSESSSDDDLPPARRFIHHT</sequence>
<evidence type="ECO:0000313" key="3">
    <source>
        <dbReference type="Proteomes" id="UP000428333"/>
    </source>
</evidence>
<dbReference type="InterPro" id="IPR046830">
    <property type="entry name" value="Calmod_bind_M"/>
</dbReference>
<dbReference type="GO" id="GO:0043565">
    <property type="term" value="F:sequence-specific DNA binding"/>
    <property type="evidence" value="ECO:0007669"/>
    <property type="project" value="TreeGrafter"/>
</dbReference>
<feature type="domain" description="Calmodulin binding protein central" evidence="1">
    <location>
        <begin position="1"/>
        <end position="48"/>
    </location>
</feature>
<comment type="caution">
    <text evidence="2">The sequence shown here is derived from an EMBL/GenBank/DDBJ whole genome shotgun (WGS) entry which is preliminary data.</text>
</comment>
<dbReference type="OrthoDB" id="988213at2759"/>
<evidence type="ECO:0000259" key="1">
    <source>
        <dbReference type="Pfam" id="PF20451"/>
    </source>
</evidence>
<name>A0A6A4MPG5_9ERIC</name>
<organism evidence="2 3">
    <name type="scientific">Rhododendron williamsianum</name>
    <dbReference type="NCBI Taxonomy" id="262921"/>
    <lineage>
        <taxon>Eukaryota</taxon>
        <taxon>Viridiplantae</taxon>
        <taxon>Streptophyta</taxon>
        <taxon>Embryophyta</taxon>
        <taxon>Tracheophyta</taxon>
        <taxon>Spermatophyta</taxon>
        <taxon>Magnoliopsida</taxon>
        <taxon>eudicotyledons</taxon>
        <taxon>Gunneridae</taxon>
        <taxon>Pentapetalae</taxon>
        <taxon>asterids</taxon>
        <taxon>Ericales</taxon>
        <taxon>Ericaceae</taxon>
        <taxon>Ericoideae</taxon>
        <taxon>Rhodoreae</taxon>
        <taxon>Rhododendron</taxon>
    </lineage>
</organism>
<dbReference type="EMBL" id="QEFC01000057">
    <property type="protein sequence ID" value="KAE9467088.1"/>
    <property type="molecule type" value="Genomic_DNA"/>
</dbReference>
<reference evidence="2 3" key="1">
    <citation type="journal article" date="2019" name="Genome Biol. Evol.">
        <title>The Rhododendron genome and chromosomal organization provide insight into shared whole-genome duplications across the heath family (Ericaceae).</title>
        <authorList>
            <person name="Soza V.L."/>
            <person name="Lindsley D."/>
            <person name="Waalkes A."/>
            <person name="Ramage E."/>
            <person name="Patwardhan R.P."/>
            <person name="Burton J.N."/>
            <person name="Adey A."/>
            <person name="Kumar A."/>
            <person name="Qiu R."/>
            <person name="Shendure J."/>
            <person name="Hall B."/>
        </authorList>
    </citation>
    <scope>NUCLEOTIDE SEQUENCE [LARGE SCALE GENOMIC DNA]</scope>
    <source>
        <strain evidence="2">RSF 1966-606</strain>
    </source>
</reference>
<accession>A0A6A4MPG5</accession>
<dbReference type="Pfam" id="PF20451">
    <property type="entry name" value="Calmod_bind_M"/>
    <property type="match status" value="1"/>
</dbReference>
<evidence type="ECO:0000313" key="2">
    <source>
        <dbReference type="EMBL" id="KAE9467088.1"/>
    </source>
</evidence>
<feature type="non-terminal residue" evidence="2">
    <location>
        <position position="1"/>
    </location>
</feature>
<dbReference type="PANTHER" id="PTHR31713:SF42">
    <property type="entry name" value="PROTEIN SAR DEFICIENT 1"/>
    <property type="match status" value="1"/>
</dbReference>
<dbReference type="GO" id="GO:0080142">
    <property type="term" value="P:regulation of salicylic acid biosynthetic process"/>
    <property type="evidence" value="ECO:0007669"/>
    <property type="project" value="TreeGrafter"/>
</dbReference>
<gene>
    <name evidence="2" type="ORF">C3L33_01001</name>
</gene>